<keyword evidence="13 16" id="KW-1133">Transmembrane helix</keyword>
<evidence type="ECO:0000313" key="17">
    <source>
        <dbReference type="EMBL" id="OUI78068.1"/>
    </source>
</evidence>
<keyword evidence="15 16" id="KW-0472">Membrane</keyword>
<comment type="function">
    <text evidence="2">Membrane-anchoring subunit of succinate dehydrogenase (SDH).</text>
</comment>
<evidence type="ECO:0000256" key="14">
    <source>
        <dbReference type="ARBA" id="ARBA00023004"/>
    </source>
</evidence>
<evidence type="ECO:0000256" key="12">
    <source>
        <dbReference type="ARBA" id="ARBA00022982"/>
    </source>
</evidence>
<keyword evidence="18" id="KW-1185">Reference proteome</keyword>
<dbReference type="CDD" id="cd03495">
    <property type="entry name" value="SQR_TypeC_SdhD_like"/>
    <property type="match status" value="1"/>
</dbReference>
<evidence type="ECO:0000256" key="13">
    <source>
        <dbReference type="ARBA" id="ARBA00022989"/>
    </source>
</evidence>
<accession>A0A251ZTS5</accession>
<feature type="transmembrane region" description="Helical" evidence="16">
    <location>
        <begin position="71"/>
        <end position="89"/>
    </location>
</feature>
<dbReference type="Proteomes" id="UP000194946">
    <property type="component" value="Unassembled WGS sequence"/>
</dbReference>
<keyword evidence="7" id="KW-0813">Transport</keyword>
<comment type="cofactor">
    <cofactor evidence="1">
        <name>heme</name>
        <dbReference type="ChEBI" id="CHEBI:30413"/>
    </cofactor>
</comment>
<dbReference type="Gene3D" id="1.20.1300.10">
    <property type="entry name" value="Fumarate reductase/succinate dehydrogenase, transmembrane subunit"/>
    <property type="match status" value="1"/>
</dbReference>
<gene>
    <name evidence="17" type="ORF">HK18_11035</name>
</gene>
<comment type="caution">
    <text evidence="17">The sequence shown here is derived from an EMBL/GenBank/DDBJ whole genome shotgun (WGS) entry which is preliminary data.</text>
</comment>
<evidence type="ECO:0000256" key="3">
    <source>
        <dbReference type="ARBA" id="ARBA00004141"/>
    </source>
</evidence>
<dbReference type="GO" id="GO:0016020">
    <property type="term" value="C:membrane"/>
    <property type="evidence" value="ECO:0007669"/>
    <property type="project" value="UniProtKB-SubCell"/>
</dbReference>
<proteinExistence type="predicted"/>
<evidence type="ECO:0000256" key="8">
    <source>
        <dbReference type="ARBA" id="ARBA00022532"/>
    </source>
</evidence>
<evidence type="ECO:0000256" key="6">
    <source>
        <dbReference type="ARBA" id="ARBA00019425"/>
    </source>
</evidence>
<dbReference type="InterPro" id="IPR000701">
    <property type="entry name" value="SuccDH_FuR_B_TM-su"/>
</dbReference>
<evidence type="ECO:0000313" key="18">
    <source>
        <dbReference type="Proteomes" id="UP000194946"/>
    </source>
</evidence>
<name>A0A251ZTS5_9PROT</name>
<dbReference type="InterPro" id="IPR034804">
    <property type="entry name" value="SQR/QFR_C/D"/>
</dbReference>
<keyword evidence="10 16" id="KW-0812">Transmembrane</keyword>
<evidence type="ECO:0000256" key="7">
    <source>
        <dbReference type="ARBA" id="ARBA00022448"/>
    </source>
</evidence>
<dbReference type="EMBL" id="JOPB01000008">
    <property type="protein sequence ID" value="OUI78068.1"/>
    <property type="molecule type" value="Genomic_DNA"/>
</dbReference>
<comment type="subunit">
    <text evidence="5">Part of an enzyme complex containing four subunits: a flavoprotein, an iron-sulfur protein, plus two membrane-anchoring proteins, SdhC and SdhD.</text>
</comment>
<keyword evidence="12" id="KW-0249">Electron transport</keyword>
<evidence type="ECO:0000256" key="2">
    <source>
        <dbReference type="ARBA" id="ARBA00004050"/>
    </source>
</evidence>
<feature type="transmembrane region" description="Helical" evidence="16">
    <location>
        <begin position="109"/>
        <end position="131"/>
    </location>
</feature>
<evidence type="ECO:0000256" key="1">
    <source>
        <dbReference type="ARBA" id="ARBA00001971"/>
    </source>
</evidence>
<keyword evidence="14" id="KW-0408">Iron</keyword>
<evidence type="ECO:0000256" key="4">
    <source>
        <dbReference type="ARBA" id="ARBA00005163"/>
    </source>
</evidence>
<evidence type="ECO:0000256" key="10">
    <source>
        <dbReference type="ARBA" id="ARBA00022692"/>
    </source>
</evidence>
<evidence type="ECO:0000256" key="5">
    <source>
        <dbReference type="ARBA" id="ARBA00011558"/>
    </source>
</evidence>
<reference evidence="18" key="1">
    <citation type="submission" date="2014-06" db="EMBL/GenBank/DDBJ databases">
        <authorList>
            <person name="Winans N.J."/>
            <person name="Newell P.D."/>
            <person name="Douglas A.E."/>
        </authorList>
    </citation>
    <scope>NUCLEOTIDE SEQUENCE [LARGE SCALE GENOMIC DNA]</scope>
    <source>
        <strain evidence="18">DmL_052</strain>
    </source>
</reference>
<comment type="subcellular location">
    <subcellularLocation>
        <location evidence="3">Membrane</location>
        <topology evidence="3">Multi-pass membrane protein</topology>
    </subcellularLocation>
</comment>
<keyword evidence="11" id="KW-0479">Metal-binding</keyword>
<keyword evidence="9" id="KW-0349">Heme</keyword>
<dbReference type="GO" id="GO:0020037">
    <property type="term" value="F:heme binding"/>
    <property type="evidence" value="ECO:0007669"/>
    <property type="project" value="InterPro"/>
</dbReference>
<dbReference type="AlphaFoldDB" id="A0A251ZTS5"/>
<dbReference type="UniPathway" id="UPA00223"/>
<evidence type="ECO:0000256" key="9">
    <source>
        <dbReference type="ARBA" id="ARBA00022617"/>
    </source>
</evidence>
<keyword evidence="8" id="KW-0816">Tricarboxylic acid cycle</keyword>
<dbReference type="NCBIfam" id="TIGR02968">
    <property type="entry name" value="succ_dehyd_anc"/>
    <property type="match status" value="1"/>
</dbReference>
<dbReference type="Pfam" id="PF01127">
    <property type="entry name" value="Sdh_cyt"/>
    <property type="match status" value="1"/>
</dbReference>
<evidence type="ECO:0000256" key="11">
    <source>
        <dbReference type="ARBA" id="ARBA00022723"/>
    </source>
</evidence>
<comment type="pathway">
    <text evidence="4">Carbohydrate metabolism; tricarboxylic acid cycle.</text>
</comment>
<dbReference type="GO" id="GO:0006099">
    <property type="term" value="P:tricarboxylic acid cycle"/>
    <property type="evidence" value="ECO:0007669"/>
    <property type="project" value="UniProtKB-UniPathway"/>
</dbReference>
<dbReference type="GO" id="GO:0046872">
    <property type="term" value="F:metal ion binding"/>
    <property type="evidence" value="ECO:0007669"/>
    <property type="project" value="UniProtKB-KW"/>
</dbReference>
<dbReference type="RefSeq" id="WP_256967775.1">
    <property type="nucleotide sequence ID" value="NZ_JOPB01000008.1"/>
</dbReference>
<dbReference type="SUPFAM" id="SSF81343">
    <property type="entry name" value="Fumarate reductase respiratory complex transmembrane subunits"/>
    <property type="match status" value="1"/>
</dbReference>
<evidence type="ECO:0000256" key="16">
    <source>
        <dbReference type="SAM" id="Phobius"/>
    </source>
</evidence>
<protein>
    <recommendedName>
        <fullName evidence="6">Succinate dehydrogenase hydrophobic membrane anchor subunit</fullName>
    </recommendedName>
</protein>
<sequence>MRISSDHPTVLRSNLGRMRQLGAGHHVVEHWKAERITAIGSAPLSIWFIIQMLRLADADHKTVVQWAGKPLNTVLLLSLMIITFHHMQMGLQVITSDYSRGKSKTILDLIIKGGTFLLGLLSVISILKLALAPAKK</sequence>
<dbReference type="InterPro" id="IPR014312">
    <property type="entry name" value="Succ_DH_anchor"/>
</dbReference>
<organism evidence="17 18">
    <name type="scientific">Commensalibacter intestini</name>
    <dbReference type="NCBI Taxonomy" id="479936"/>
    <lineage>
        <taxon>Bacteria</taxon>
        <taxon>Pseudomonadati</taxon>
        <taxon>Pseudomonadota</taxon>
        <taxon>Alphaproteobacteria</taxon>
        <taxon>Acetobacterales</taxon>
        <taxon>Acetobacteraceae</taxon>
    </lineage>
</organism>
<evidence type="ECO:0000256" key="15">
    <source>
        <dbReference type="ARBA" id="ARBA00023136"/>
    </source>
</evidence>